<dbReference type="InterPro" id="IPR028094">
    <property type="entry name" value="RTC4_C"/>
</dbReference>
<dbReference type="Pfam" id="PF14474">
    <property type="entry name" value="RTC4"/>
    <property type="match status" value="1"/>
</dbReference>
<evidence type="ECO:0000313" key="3">
    <source>
        <dbReference type="Proteomes" id="UP000239156"/>
    </source>
</evidence>
<feature type="non-terminal residue" evidence="2">
    <location>
        <position position="1"/>
    </location>
</feature>
<accession>A0A2S4VNC3</accession>
<dbReference type="EMBL" id="PKSL01000041">
    <property type="protein sequence ID" value="POW11054.1"/>
    <property type="molecule type" value="Genomic_DNA"/>
</dbReference>
<reference evidence="2" key="1">
    <citation type="submission" date="2017-12" db="EMBL/GenBank/DDBJ databases">
        <title>Gene loss provides genomic basis for host adaptation in cereal stripe rust fungi.</title>
        <authorList>
            <person name="Xia C."/>
        </authorList>
    </citation>
    <scope>NUCLEOTIDE SEQUENCE [LARGE SCALE GENOMIC DNA]</scope>
    <source>
        <strain evidence="2">93-210</strain>
    </source>
</reference>
<keyword evidence="3" id="KW-1185">Reference proteome</keyword>
<protein>
    <recommendedName>
        <fullName evidence="1">Restriction of telomere capping protein 4 C-terminal domain-containing protein</fullName>
    </recommendedName>
</protein>
<dbReference type="AlphaFoldDB" id="A0A2S4VNC3"/>
<sequence length="99" mass="11045">VCARCPPCFFDQALDQYRVLGPHKARGFTNNFATFQVEQPGYYGMQGLKHIIQALNVMFKPSVDVQLAPPSEQQIFLAKSLAPQSGQVPDCRGFRLVCI</sequence>
<evidence type="ECO:0000313" key="2">
    <source>
        <dbReference type="EMBL" id="POW11054.1"/>
    </source>
</evidence>
<dbReference type="Proteomes" id="UP000239156">
    <property type="component" value="Unassembled WGS sequence"/>
</dbReference>
<comment type="caution">
    <text evidence="2">The sequence shown here is derived from an EMBL/GenBank/DDBJ whole genome shotgun (WGS) entry which is preliminary data.</text>
</comment>
<name>A0A2S4VNC3_9BASI</name>
<organism evidence="2 3">
    <name type="scientific">Puccinia striiformis</name>
    <dbReference type="NCBI Taxonomy" id="27350"/>
    <lineage>
        <taxon>Eukaryota</taxon>
        <taxon>Fungi</taxon>
        <taxon>Dikarya</taxon>
        <taxon>Basidiomycota</taxon>
        <taxon>Pucciniomycotina</taxon>
        <taxon>Pucciniomycetes</taxon>
        <taxon>Pucciniales</taxon>
        <taxon>Pucciniaceae</taxon>
        <taxon>Puccinia</taxon>
    </lineage>
</organism>
<proteinExistence type="predicted"/>
<dbReference type="VEuPathDB" id="FungiDB:PSTT_05557"/>
<gene>
    <name evidence="2" type="ORF">PSTT_05557</name>
</gene>
<evidence type="ECO:0000259" key="1">
    <source>
        <dbReference type="Pfam" id="PF14474"/>
    </source>
</evidence>
<feature type="domain" description="Restriction of telomere capping protein 4 C-terminal" evidence="1">
    <location>
        <begin position="8"/>
        <end position="64"/>
    </location>
</feature>